<dbReference type="Proteomes" id="UP000033987">
    <property type="component" value="Unassembled WGS sequence"/>
</dbReference>
<name>A0A0F8KSJ5_METMZ</name>
<dbReference type="EMBL" id="JJQB01000137">
    <property type="protein sequence ID" value="KKH15831.1"/>
    <property type="molecule type" value="Genomic_DNA"/>
</dbReference>
<dbReference type="EMBL" id="JJQA01000061">
    <property type="protein sequence ID" value="KKH17348.1"/>
    <property type="molecule type" value="Genomic_DNA"/>
</dbReference>
<gene>
    <name evidence="4" type="ORF">DU44_12770</name>
    <name evidence="2" type="ORF">DU48_11955</name>
    <name evidence="3" type="ORF">DU65_13025</name>
</gene>
<evidence type="ECO:0000313" key="7">
    <source>
        <dbReference type="Proteomes" id="UP000034733"/>
    </source>
</evidence>
<dbReference type="EMBL" id="JJQC01000147">
    <property type="protein sequence ID" value="KKH17147.1"/>
    <property type="molecule type" value="Genomic_DNA"/>
</dbReference>
<feature type="transmembrane region" description="Helical" evidence="1">
    <location>
        <begin position="9"/>
        <end position="29"/>
    </location>
</feature>
<evidence type="ECO:0000313" key="4">
    <source>
        <dbReference type="EMBL" id="KKH17348.1"/>
    </source>
</evidence>
<protein>
    <submittedName>
        <fullName evidence="4">Uncharacterized protein</fullName>
    </submittedName>
</protein>
<comment type="caution">
    <text evidence="4">The sequence shown here is derived from an EMBL/GenBank/DDBJ whole genome shotgun (WGS) entry which is preliminary data.</text>
</comment>
<accession>A0A0F8KSJ5</accession>
<evidence type="ECO:0000313" key="2">
    <source>
        <dbReference type="EMBL" id="KKH15831.1"/>
    </source>
</evidence>
<organism evidence="4 6">
    <name type="scientific">Methanosarcina mazei</name>
    <name type="common">Methanosarcina frisia</name>
    <dbReference type="NCBI Taxonomy" id="2209"/>
    <lineage>
        <taxon>Archaea</taxon>
        <taxon>Methanobacteriati</taxon>
        <taxon>Methanobacteriota</taxon>
        <taxon>Stenosarchaea group</taxon>
        <taxon>Methanomicrobia</taxon>
        <taxon>Methanosarcinales</taxon>
        <taxon>Methanosarcinaceae</taxon>
        <taxon>Methanosarcina</taxon>
    </lineage>
</organism>
<keyword evidence="1" id="KW-1133">Transmembrane helix</keyword>
<proteinExistence type="predicted"/>
<evidence type="ECO:0000256" key="1">
    <source>
        <dbReference type="SAM" id="Phobius"/>
    </source>
</evidence>
<dbReference type="Proteomes" id="UP000034733">
    <property type="component" value="Unassembled WGS sequence"/>
</dbReference>
<dbReference type="AlphaFoldDB" id="A0A0F8KSJ5"/>
<dbReference type="PATRIC" id="fig|2209.48.peg.2749"/>
<evidence type="ECO:0000313" key="5">
    <source>
        <dbReference type="Proteomes" id="UP000033987"/>
    </source>
</evidence>
<evidence type="ECO:0000313" key="6">
    <source>
        <dbReference type="Proteomes" id="UP000034064"/>
    </source>
</evidence>
<reference evidence="5 6" key="1">
    <citation type="journal article" date="2015" name="ISME J.">
        <title>Genomic and phenotypic differentiation among Methanosarcina mazei populations from Columbia River sediment.</title>
        <authorList>
            <person name="Youngblut N.D."/>
            <person name="Wirth J.S."/>
            <person name="Henriksen J.R."/>
            <person name="Smith M."/>
            <person name="Simon H."/>
            <person name="Metcalf W.W."/>
            <person name="Whitaker R.J."/>
        </authorList>
    </citation>
    <scope>NUCLEOTIDE SEQUENCE [LARGE SCALE GENOMIC DNA]</scope>
    <source>
        <strain evidence="4 6">1.F.A.1A.3</strain>
        <strain evidence="2 7">1.F.A.1B.3</strain>
        <strain evidence="3 5">1.F.A.1B.4</strain>
    </source>
</reference>
<evidence type="ECO:0000313" key="3">
    <source>
        <dbReference type="EMBL" id="KKH17147.1"/>
    </source>
</evidence>
<sequence length="186" mass="21452">MRINSKKDLMLGLGLCSFAILFIYVFPWIFKYKVDDSSSSYYGAVLGGIIGGLFTYFGVMLSLDNQKDLVKNESESHRNLLLIQLKLSYEMISALHKIENEPKMVDLGFIIFDATWYTHLPYIENLNQEDLEVIVGWFYIIHKLERDSENGHFNSESKNGVPVDWVKKYTGLLNDIKLIIEKIENG</sequence>
<keyword evidence="1" id="KW-0812">Transmembrane</keyword>
<dbReference type="RefSeq" id="WP_048044879.1">
    <property type="nucleotide sequence ID" value="NZ_JJQA01000061.1"/>
</dbReference>
<keyword evidence="1" id="KW-0472">Membrane</keyword>
<feature type="transmembrane region" description="Helical" evidence="1">
    <location>
        <begin position="41"/>
        <end position="63"/>
    </location>
</feature>
<dbReference type="Proteomes" id="UP000034064">
    <property type="component" value="Unassembled WGS sequence"/>
</dbReference>